<dbReference type="GO" id="GO:0070007">
    <property type="term" value="F:glutamic-type endopeptidase activity"/>
    <property type="evidence" value="ECO:0007669"/>
    <property type="project" value="InterPro"/>
</dbReference>
<accession>A0A0A1T494</accession>
<evidence type="ECO:0000256" key="2">
    <source>
        <dbReference type="SAM" id="SignalP"/>
    </source>
</evidence>
<name>A0A0A1T494_9HYPO</name>
<reference evidence="3 4" key="1">
    <citation type="journal article" date="2015" name="Genome Announc.">
        <title>Draft Genome Sequence and Gene Annotation of the Entomopathogenic Fungus Verticillium hemipterigenum.</title>
        <authorList>
            <person name="Horn F."/>
            <person name="Habel A."/>
            <person name="Scharf D.H."/>
            <person name="Dworschak J."/>
            <person name="Brakhage A.A."/>
            <person name="Guthke R."/>
            <person name="Hertweck C."/>
            <person name="Linde J."/>
        </authorList>
    </citation>
    <scope>NUCLEOTIDE SEQUENCE [LARGE SCALE GENOMIC DNA]</scope>
</reference>
<proteinExistence type="predicted"/>
<keyword evidence="4" id="KW-1185">Reference proteome</keyword>
<dbReference type="InterPro" id="IPR000250">
    <property type="entry name" value="Peptidase_G1"/>
</dbReference>
<dbReference type="PANTHER" id="PTHR37536">
    <property type="entry name" value="PUTATIVE (AFU_ORTHOLOGUE AFUA_3G02970)-RELATED"/>
    <property type="match status" value="1"/>
</dbReference>
<dbReference type="InterPro" id="IPR038656">
    <property type="entry name" value="Peptidase_G1_sf"/>
</dbReference>
<dbReference type="InterPro" id="IPR013320">
    <property type="entry name" value="ConA-like_dom_sf"/>
</dbReference>
<dbReference type="HOGENOM" id="CLU_066466_1_0_1"/>
<feature type="active site" description="Proton acceptor" evidence="1">
    <location>
        <position position="159"/>
    </location>
</feature>
<feature type="chain" id="PRO_5001989600" description="Concanavalin A-like lectin/glucanase" evidence="2">
    <location>
        <begin position="19"/>
        <end position="228"/>
    </location>
</feature>
<dbReference type="STRING" id="1531966.A0A0A1T494"/>
<dbReference type="GO" id="GO:0006508">
    <property type="term" value="P:proteolysis"/>
    <property type="evidence" value="ECO:0007669"/>
    <property type="project" value="InterPro"/>
</dbReference>
<dbReference type="Pfam" id="PF01828">
    <property type="entry name" value="Peptidase_A4"/>
    <property type="match status" value="1"/>
</dbReference>
<dbReference type="SUPFAM" id="SSF49899">
    <property type="entry name" value="Concanavalin A-like lectins/glucanases"/>
    <property type="match status" value="1"/>
</dbReference>
<protein>
    <recommendedName>
        <fullName evidence="5">Concanavalin A-like lectin/glucanase</fullName>
    </recommendedName>
</protein>
<gene>
    <name evidence="3" type="ORF">VHEMI01243</name>
</gene>
<evidence type="ECO:0000313" key="3">
    <source>
        <dbReference type="EMBL" id="CEJ81097.1"/>
    </source>
</evidence>
<dbReference type="OrthoDB" id="4936578at2759"/>
<sequence length="228" mass="24436">MKFSLVAAAAGLVAGANAEVQDSAVWSGVVNAMVNTNYVSGTVVVPAINKTASHANESATIWVGIDGSNCTNALLQTGFYLFGDGTYKAWYRWRPDYASDFETDLPIAAGNKIRMSVNATNATSGYALIENLTTKKQAKHAYKKDPAALCLSEAAWIVEDQLLNGKQVPFLNYGNFTFTDVKVKSSKGNVDATGGDDEILVTNDGKVKKSACDNNGSTIFCKWFSKGY</sequence>
<dbReference type="PANTHER" id="PTHR37536:SF1">
    <property type="entry name" value="ASPERGILLOPEPSIN, PUTAITVE (AFU_ORTHOLOGUE AFUA_7G01200)"/>
    <property type="match status" value="1"/>
</dbReference>
<organism evidence="3 4">
    <name type="scientific">[Torrubiella] hemipterigena</name>
    <dbReference type="NCBI Taxonomy" id="1531966"/>
    <lineage>
        <taxon>Eukaryota</taxon>
        <taxon>Fungi</taxon>
        <taxon>Dikarya</taxon>
        <taxon>Ascomycota</taxon>
        <taxon>Pezizomycotina</taxon>
        <taxon>Sordariomycetes</taxon>
        <taxon>Hypocreomycetidae</taxon>
        <taxon>Hypocreales</taxon>
        <taxon>Clavicipitaceae</taxon>
        <taxon>Clavicipitaceae incertae sedis</taxon>
        <taxon>'Torrubiella' clade</taxon>
    </lineage>
</organism>
<dbReference type="Proteomes" id="UP000039046">
    <property type="component" value="Unassembled WGS sequence"/>
</dbReference>
<dbReference type="CDD" id="cd13426">
    <property type="entry name" value="Peptidase_G1"/>
    <property type="match status" value="1"/>
</dbReference>
<dbReference type="AlphaFoldDB" id="A0A0A1T494"/>
<keyword evidence="2" id="KW-0732">Signal</keyword>
<evidence type="ECO:0000313" key="4">
    <source>
        <dbReference type="Proteomes" id="UP000039046"/>
    </source>
</evidence>
<evidence type="ECO:0008006" key="5">
    <source>
        <dbReference type="Google" id="ProtNLM"/>
    </source>
</evidence>
<feature type="signal peptide" evidence="2">
    <location>
        <begin position="1"/>
        <end position="18"/>
    </location>
</feature>
<dbReference type="EMBL" id="CDHN01000001">
    <property type="protein sequence ID" value="CEJ81097.1"/>
    <property type="molecule type" value="Genomic_DNA"/>
</dbReference>
<evidence type="ECO:0000256" key="1">
    <source>
        <dbReference type="PIRSR" id="PIRSR600250-50"/>
    </source>
</evidence>
<dbReference type="Gene3D" id="2.60.120.700">
    <property type="entry name" value="Peptidase G1"/>
    <property type="match status" value="1"/>
</dbReference>
<dbReference type="PRINTS" id="PR00977">
    <property type="entry name" value="SCYTLDPTASE"/>
</dbReference>